<protein>
    <submittedName>
        <fullName evidence="1">Uncharacterized protein</fullName>
    </submittedName>
</protein>
<gene>
    <name evidence="1" type="ORF">HX858_09720</name>
</gene>
<dbReference type="AlphaFoldDB" id="A0A7K4MXP2"/>
<evidence type="ECO:0000313" key="2">
    <source>
        <dbReference type="Proteomes" id="UP000575480"/>
    </source>
</evidence>
<proteinExistence type="predicted"/>
<name>A0A7K4MXP2_9ARCH</name>
<dbReference type="EMBL" id="JACATH010000041">
    <property type="protein sequence ID" value="NWJ58004.1"/>
    <property type="molecule type" value="Genomic_DNA"/>
</dbReference>
<accession>A0A7K4MXP2</accession>
<sequence length="55" mass="6152">MKGGSSFLKFVAAHGKDSYFESGKLKKVTPKEIEKDATKSPSIINTVDFKKLYKK</sequence>
<evidence type="ECO:0000313" key="1">
    <source>
        <dbReference type="EMBL" id="NWJ58004.1"/>
    </source>
</evidence>
<dbReference type="Proteomes" id="UP000575480">
    <property type="component" value="Unassembled WGS sequence"/>
</dbReference>
<organism evidence="1 2">
    <name type="scientific">Marine Group I thaumarchaeote</name>
    <dbReference type="NCBI Taxonomy" id="2511932"/>
    <lineage>
        <taxon>Archaea</taxon>
        <taxon>Nitrososphaerota</taxon>
        <taxon>Marine Group I</taxon>
    </lineage>
</organism>
<comment type="caution">
    <text evidence="1">The sequence shown here is derived from an EMBL/GenBank/DDBJ whole genome shotgun (WGS) entry which is preliminary data.</text>
</comment>
<reference evidence="1 2" key="1">
    <citation type="journal article" date="2019" name="Environ. Microbiol.">
        <title>Genomics insights into ecotype formation of ammonia-oxidizing archaea in the deep ocean.</title>
        <authorList>
            <person name="Wang Y."/>
            <person name="Huang J.M."/>
            <person name="Cui G.J."/>
            <person name="Nunoura T."/>
            <person name="Takaki Y."/>
            <person name="Li W.L."/>
            <person name="Li J."/>
            <person name="Gao Z.M."/>
            <person name="Takai K."/>
            <person name="Zhang A.Q."/>
            <person name="Stepanauskas R."/>
        </authorList>
    </citation>
    <scope>NUCLEOTIDE SEQUENCE [LARGE SCALE GENOMIC DNA]</scope>
    <source>
        <strain evidence="1 2">L15a</strain>
    </source>
</reference>